<sequence length="145" mass="16127">MWSLPAKVCESWDGSDALSDIEIISDDEDVEQASSSSSTETTPEQATPQLGSAQKPINLGATEPRNNRVVPYERAEDQITIEDFGSMHGTRVNGIRLGTEANQPRCNEPCNKRVIPHERAEDQIAIEYSVSMHGTRVYGIRLRRN</sequence>
<dbReference type="Proteomes" id="UP001281147">
    <property type="component" value="Unassembled WGS sequence"/>
</dbReference>
<dbReference type="EMBL" id="JAUTXU010000218">
    <property type="protein sequence ID" value="KAK3697905.1"/>
    <property type="molecule type" value="Genomic_DNA"/>
</dbReference>
<comment type="caution">
    <text evidence="1">The sequence shown here is derived from an EMBL/GenBank/DDBJ whole genome shotgun (WGS) entry which is preliminary data.</text>
</comment>
<proteinExistence type="predicted"/>
<organism evidence="1 2">
    <name type="scientific">Vermiconidia calcicola</name>
    <dbReference type="NCBI Taxonomy" id="1690605"/>
    <lineage>
        <taxon>Eukaryota</taxon>
        <taxon>Fungi</taxon>
        <taxon>Dikarya</taxon>
        <taxon>Ascomycota</taxon>
        <taxon>Pezizomycotina</taxon>
        <taxon>Dothideomycetes</taxon>
        <taxon>Dothideomycetidae</taxon>
        <taxon>Mycosphaerellales</taxon>
        <taxon>Extremaceae</taxon>
        <taxon>Vermiconidia</taxon>
    </lineage>
</organism>
<gene>
    <name evidence="1" type="ORF">LTR37_017222</name>
</gene>
<keyword evidence="2" id="KW-1185">Reference proteome</keyword>
<evidence type="ECO:0000313" key="2">
    <source>
        <dbReference type="Proteomes" id="UP001281147"/>
    </source>
</evidence>
<protein>
    <submittedName>
        <fullName evidence="1">Uncharacterized protein</fullName>
    </submittedName>
</protein>
<name>A0ACC3MLL6_9PEZI</name>
<accession>A0ACC3MLL6</accession>
<reference evidence="1" key="1">
    <citation type="submission" date="2023-07" db="EMBL/GenBank/DDBJ databases">
        <title>Black Yeasts Isolated from many extreme environments.</title>
        <authorList>
            <person name="Coleine C."/>
            <person name="Stajich J.E."/>
            <person name="Selbmann L."/>
        </authorList>
    </citation>
    <scope>NUCLEOTIDE SEQUENCE</scope>
    <source>
        <strain evidence="1">CCFEE 5714</strain>
    </source>
</reference>
<evidence type="ECO:0000313" key="1">
    <source>
        <dbReference type="EMBL" id="KAK3697905.1"/>
    </source>
</evidence>